<dbReference type="PROSITE" id="PS51257">
    <property type="entry name" value="PROKAR_LIPOPROTEIN"/>
    <property type="match status" value="1"/>
</dbReference>
<dbReference type="AlphaFoldDB" id="A0A2G3DYU4"/>
<name>A0A2G3DYU4_9FIRM</name>
<gene>
    <name evidence="1" type="ORF">CSX01_02140</name>
</gene>
<organism evidence="1 2">
    <name type="scientific">Pseudobutyrivibrio ruminis</name>
    <dbReference type="NCBI Taxonomy" id="46206"/>
    <lineage>
        <taxon>Bacteria</taxon>
        <taxon>Bacillati</taxon>
        <taxon>Bacillota</taxon>
        <taxon>Clostridia</taxon>
        <taxon>Lachnospirales</taxon>
        <taxon>Lachnospiraceae</taxon>
        <taxon>Pseudobutyrivibrio</taxon>
    </lineage>
</organism>
<evidence type="ECO:0000313" key="2">
    <source>
        <dbReference type="Proteomes" id="UP000225889"/>
    </source>
</evidence>
<reference evidence="1 2" key="1">
    <citation type="submission" date="2017-10" db="EMBL/GenBank/DDBJ databases">
        <title>Resolving the taxonomy of Roseburia spp., Eubacterium rectale and Agathobacter spp. through phylogenomic analysis.</title>
        <authorList>
            <person name="Sheridan P.O."/>
            <person name="Walker A.W."/>
            <person name="Duncan S.H."/>
            <person name="Scott K.P."/>
            <person name="Toole P.W.O."/>
            <person name="Luis P."/>
            <person name="Flint H.J."/>
        </authorList>
    </citation>
    <scope>NUCLEOTIDE SEQUENCE [LARGE SCALE GENOMIC DNA]</scope>
    <source>
        <strain evidence="1 2">JK626</strain>
    </source>
</reference>
<sequence length="207" mass="22997">MKKKLALMLATITTVAGLFTGCGEKDVHGNYSAVETFSDVMDESDIKDMEEAGLDVKDLGVDVKLELTEDKKFTFEYDVDSFKKEYTEFVQNNIDALIDYQLSSEGLTRDDITEDVAIYLDYESVDALFEGLKEDIYTSAEAFADSLDAQMDSYTVTGTYKVSKDKVIFVIDDEGDVSFGEGIINEDGTIDVDVDEDGDTVTLKFSK</sequence>
<dbReference type="EMBL" id="PDYF01000007">
    <property type="protein sequence ID" value="PHU36053.1"/>
    <property type="molecule type" value="Genomic_DNA"/>
</dbReference>
<evidence type="ECO:0000313" key="1">
    <source>
        <dbReference type="EMBL" id="PHU36053.1"/>
    </source>
</evidence>
<accession>A0A2G3DYU4</accession>
<protein>
    <submittedName>
        <fullName evidence="1">Uncharacterized protein</fullName>
    </submittedName>
</protein>
<proteinExistence type="predicted"/>
<dbReference type="RefSeq" id="WP_099391268.1">
    <property type="nucleotide sequence ID" value="NZ_PDYF01000007.1"/>
</dbReference>
<reference evidence="1 2" key="2">
    <citation type="submission" date="2017-10" db="EMBL/GenBank/DDBJ databases">
        <authorList>
            <person name="Banno H."/>
            <person name="Chua N.-H."/>
        </authorList>
    </citation>
    <scope>NUCLEOTIDE SEQUENCE [LARGE SCALE GENOMIC DNA]</scope>
    <source>
        <strain evidence="1 2">JK626</strain>
    </source>
</reference>
<comment type="caution">
    <text evidence="1">The sequence shown here is derived from an EMBL/GenBank/DDBJ whole genome shotgun (WGS) entry which is preliminary data.</text>
</comment>
<dbReference type="Proteomes" id="UP000225889">
    <property type="component" value="Unassembled WGS sequence"/>
</dbReference>